<gene>
    <name evidence="1" type="ORF">PARHAE_02042</name>
</gene>
<name>A0A3S4DWD6_9RHOB</name>
<dbReference type="Proteomes" id="UP000270743">
    <property type="component" value="Unassembled WGS sequence"/>
</dbReference>
<organism evidence="1 2">
    <name type="scientific">Paracoccus haematequi</name>
    <dbReference type="NCBI Taxonomy" id="2491866"/>
    <lineage>
        <taxon>Bacteria</taxon>
        <taxon>Pseudomonadati</taxon>
        <taxon>Pseudomonadota</taxon>
        <taxon>Alphaproteobacteria</taxon>
        <taxon>Rhodobacterales</taxon>
        <taxon>Paracoccaceae</taxon>
        <taxon>Paracoccus</taxon>
    </lineage>
</organism>
<protein>
    <submittedName>
        <fullName evidence="1">Uncharacterized protein</fullName>
    </submittedName>
</protein>
<dbReference type="EMBL" id="UZWE01000030">
    <property type="protein sequence ID" value="VDS08857.1"/>
    <property type="molecule type" value="Genomic_DNA"/>
</dbReference>
<dbReference type="AlphaFoldDB" id="A0A3S4DWD6"/>
<dbReference type="RefSeq" id="WP_126154514.1">
    <property type="nucleotide sequence ID" value="NZ_UZWE01000030.1"/>
</dbReference>
<accession>A0A3S4DWD6</accession>
<evidence type="ECO:0000313" key="2">
    <source>
        <dbReference type="Proteomes" id="UP000270743"/>
    </source>
</evidence>
<reference evidence="1 2" key="1">
    <citation type="submission" date="2018-12" db="EMBL/GenBank/DDBJ databases">
        <authorList>
            <person name="Criscuolo A."/>
        </authorList>
    </citation>
    <scope>NUCLEOTIDE SEQUENCE [LARGE SCALE GENOMIC DNA]</scope>
    <source>
        <strain evidence="1">ACIP1116241</strain>
    </source>
</reference>
<evidence type="ECO:0000313" key="1">
    <source>
        <dbReference type="EMBL" id="VDS08857.1"/>
    </source>
</evidence>
<keyword evidence="2" id="KW-1185">Reference proteome</keyword>
<proteinExistence type="predicted"/>
<dbReference type="OrthoDB" id="564699at2"/>
<sequence>MAITPPPTPPNTGDPAFLEQRADAFFGWFPTFVSQFNAELPFISSKSWATYGGSANAITLTAGYVALVRGTQVRFRATAANSGAATINLDGLGARQCRTITGAVLPAGYIRTDVDTEATYDGTYWVLDRQIESGTNANGSYLRLANGYQRCLNGLLSSASGETIWAFPAAFSTSVPSQHSASILVVNAGSAHATISAMSAGDMSFSAVNSNDGTSRLSRFCRLTAEGFWY</sequence>